<evidence type="ECO:0000313" key="2">
    <source>
        <dbReference type="EMBL" id="TCO09625.1"/>
    </source>
</evidence>
<feature type="transmembrane region" description="Helical" evidence="1">
    <location>
        <begin position="12"/>
        <end position="39"/>
    </location>
</feature>
<dbReference type="Proteomes" id="UP000295221">
    <property type="component" value="Unassembled WGS sequence"/>
</dbReference>
<dbReference type="RefSeq" id="WP_132432315.1">
    <property type="nucleotide sequence ID" value="NZ_SLWK01000002.1"/>
</dbReference>
<keyword evidence="3" id="KW-1185">Reference proteome</keyword>
<gene>
    <name evidence="2" type="ORF">EV194_10245</name>
</gene>
<accession>A0A4R2GL09</accession>
<evidence type="ECO:0000256" key="1">
    <source>
        <dbReference type="SAM" id="Phobius"/>
    </source>
</evidence>
<feature type="transmembrane region" description="Helical" evidence="1">
    <location>
        <begin position="90"/>
        <end position="110"/>
    </location>
</feature>
<evidence type="ECO:0000313" key="3">
    <source>
        <dbReference type="Proteomes" id="UP000295221"/>
    </source>
</evidence>
<dbReference type="AlphaFoldDB" id="A0A4R2GL09"/>
<feature type="transmembrane region" description="Helical" evidence="1">
    <location>
        <begin position="116"/>
        <end position="135"/>
    </location>
</feature>
<feature type="transmembrane region" description="Helical" evidence="1">
    <location>
        <begin position="51"/>
        <end position="69"/>
    </location>
</feature>
<keyword evidence="1" id="KW-1133">Transmembrane helix</keyword>
<keyword evidence="1" id="KW-0472">Membrane</keyword>
<comment type="caution">
    <text evidence="2">The sequence shown here is derived from an EMBL/GenBank/DDBJ whole genome shotgun (WGS) entry which is preliminary data.</text>
</comment>
<sequence>MEKPNYLKQILLFYWFVFVALLVFAFIAVSVGSMVSGALDWSLQDVETLKSLIIILALGGIPAGFIFHNKKIKKLPADMAMNDRIKQYRNSFFIKIVTFEALGIISLIGYLVSGDFAFIMIFALLFVAFLLNIPIKERIINELEVKNEEDSL</sequence>
<dbReference type="EMBL" id="SLWK01000002">
    <property type="protein sequence ID" value="TCO09625.1"/>
    <property type="molecule type" value="Genomic_DNA"/>
</dbReference>
<name>A0A4R2GL09_9BACT</name>
<keyword evidence="1" id="KW-0812">Transmembrane</keyword>
<dbReference type="OrthoDB" id="1123282at2"/>
<protein>
    <submittedName>
        <fullName evidence="2">Uncharacterized protein</fullName>
    </submittedName>
</protein>
<reference evidence="2 3" key="1">
    <citation type="submission" date="2019-03" db="EMBL/GenBank/DDBJ databases">
        <title>Genomic Encyclopedia of Type Strains, Phase IV (KMG-IV): sequencing the most valuable type-strain genomes for metagenomic binning, comparative biology and taxonomic classification.</title>
        <authorList>
            <person name="Goeker M."/>
        </authorList>
    </citation>
    <scope>NUCLEOTIDE SEQUENCE [LARGE SCALE GENOMIC DNA]</scope>
    <source>
        <strain evidence="2 3">DSM 24179</strain>
    </source>
</reference>
<organism evidence="2 3">
    <name type="scientific">Natronoflexus pectinivorans</name>
    <dbReference type="NCBI Taxonomy" id="682526"/>
    <lineage>
        <taxon>Bacteria</taxon>
        <taxon>Pseudomonadati</taxon>
        <taxon>Bacteroidota</taxon>
        <taxon>Bacteroidia</taxon>
        <taxon>Marinilabiliales</taxon>
        <taxon>Marinilabiliaceae</taxon>
        <taxon>Natronoflexus</taxon>
    </lineage>
</organism>
<proteinExistence type="predicted"/>